<protein>
    <submittedName>
        <fullName evidence="2">Uncharacterized protein</fullName>
    </submittedName>
</protein>
<keyword evidence="1" id="KW-1185">Reference proteome</keyword>
<dbReference type="WBParaSite" id="sdigi.contig395.g8004.t1">
    <property type="protein sequence ID" value="sdigi.contig395.g8004.t1"/>
    <property type="gene ID" value="sdigi.contig395.g8004"/>
</dbReference>
<dbReference type="Proteomes" id="UP000887581">
    <property type="component" value="Unplaced"/>
</dbReference>
<dbReference type="AlphaFoldDB" id="A0A915PT07"/>
<name>A0A915PT07_9BILA</name>
<evidence type="ECO:0000313" key="2">
    <source>
        <dbReference type="WBParaSite" id="sdigi.contig395.g8004.t1"/>
    </source>
</evidence>
<reference evidence="2" key="1">
    <citation type="submission" date="2022-11" db="UniProtKB">
        <authorList>
            <consortium name="WormBaseParasite"/>
        </authorList>
    </citation>
    <scope>IDENTIFICATION</scope>
</reference>
<organism evidence="1 2">
    <name type="scientific">Setaria digitata</name>
    <dbReference type="NCBI Taxonomy" id="48799"/>
    <lineage>
        <taxon>Eukaryota</taxon>
        <taxon>Metazoa</taxon>
        <taxon>Ecdysozoa</taxon>
        <taxon>Nematoda</taxon>
        <taxon>Chromadorea</taxon>
        <taxon>Rhabditida</taxon>
        <taxon>Spirurina</taxon>
        <taxon>Spiruromorpha</taxon>
        <taxon>Filarioidea</taxon>
        <taxon>Setariidae</taxon>
        <taxon>Setaria</taxon>
    </lineage>
</organism>
<sequence length="162" mass="20331">MPPLLRPTYSVRNFYRSFKTVIYQNNRDPQLIFLMVKHQLYRSKSLEKLTNNEKYTARWPNDEYRNWSLYDDYWYDCYMGTSPRSRTDKAPYSMWNYPYSSWLRHKNYLYDLPSIYPSYYSAHYYGYNDNARYLYYRNYFTYYSPLNREWLTSHNKYGSYYI</sequence>
<proteinExistence type="predicted"/>
<accession>A0A915PT07</accession>
<evidence type="ECO:0000313" key="1">
    <source>
        <dbReference type="Proteomes" id="UP000887581"/>
    </source>
</evidence>